<organism evidence="1 2">
    <name type="scientific">Gymnopus androsaceus JB14</name>
    <dbReference type="NCBI Taxonomy" id="1447944"/>
    <lineage>
        <taxon>Eukaryota</taxon>
        <taxon>Fungi</taxon>
        <taxon>Dikarya</taxon>
        <taxon>Basidiomycota</taxon>
        <taxon>Agaricomycotina</taxon>
        <taxon>Agaricomycetes</taxon>
        <taxon>Agaricomycetidae</taxon>
        <taxon>Agaricales</taxon>
        <taxon>Marasmiineae</taxon>
        <taxon>Omphalotaceae</taxon>
        <taxon>Gymnopus</taxon>
    </lineage>
</organism>
<evidence type="ECO:0008006" key="3">
    <source>
        <dbReference type="Google" id="ProtNLM"/>
    </source>
</evidence>
<accession>A0A6A4I0C3</accession>
<sequence length="164" mass="18679">MRAKYGHQWTKCELLTFNVSITSVDANTFFGVKELPAIQISPWFLSDEIKPKPLSELNKDRFFFDYLFCALAEDKAAVNDFAQLILRLLDYDGEDRIVRSRMVLNFTMCGKTVRAKPDISVISEDREYLLLVQIDKHSTSNPDLSPQLVAEAIAAFGENNRILA</sequence>
<protein>
    <recommendedName>
        <fullName evidence="3">Fungal-type protein kinase domain-containing protein</fullName>
    </recommendedName>
</protein>
<evidence type="ECO:0000313" key="1">
    <source>
        <dbReference type="EMBL" id="KAE9403430.1"/>
    </source>
</evidence>
<dbReference type="OrthoDB" id="3213671at2759"/>
<evidence type="ECO:0000313" key="2">
    <source>
        <dbReference type="Proteomes" id="UP000799118"/>
    </source>
</evidence>
<gene>
    <name evidence="1" type="ORF">BT96DRAFT_1080670</name>
</gene>
<name>A0A6A4I0C3_9AGAR</name>
<reference evidence="1" key="1">
    <citation type="journal article" date="2019" name="Environ. Microbiol.">
        <title>Fungal ecological strategies reflected in gene transcription - a case study of two litter decomposers.</title>
        <authorList>
            <person name="Barbi F."/>
            <person name="Kohler A."/>
            <person name="Barry K."/>
            <person name="Baskaran P."/>
            <person name="Daum C."/>
            <person name="Fauchery L."/>
            <person name="Ihrmark K."/>
            <person name="Kuo A."/>
            <person name="LaButti K."/>
            <person name="Lipzen A."/>
            <person name="Morin E."/>
            <person name="Grigoriev I.V."/>
            <person name="Henrissat B."/>
            <person name="Lindahl B."/>
            <person name="Martin F."/>
        </authorList>
    </citation>
    <scope>NUCLEOTIDE SEQUENCE</scope>
    <source>
        <strain evidence="1">JB14</strain>
    </source>
</reference>
<dbReference type="Proteomes" id="UP000799118">
    <property type="component" value="Unassembled WGS sequence"/>
</dbReference>
<dbReference type="EMBL" id="ML769425">
    <property type="protein sequence ID" value="KAE9403430.1"/>
    <property type="molecule type" value="Genomic_DNA"/>
</dbReference>
<proteinExistence type="predicted"/>
<keyword evidence="2" id="KW-1185">Reference proteome</keyword>
<dbReference type="AlphaFoldDB" id="A0A6A4I0C3"/>